<evidence type="ECO:0000313" key="2">
    <source>
        <dbReference type="Proteomes" id="UP000244898"/>
    </source>
</evidence>
<name>A0A2R8C7Z8_9RHOB</name>
<dbReference type="AlphaFoldDB" id="A0A2R8C7Z8"/>
<keyword evidence="2" id="KW-1185">Reference proteome</keyword>
<organism evidence="1 2">
    <name type="scientific">Falsiruegeria mediterranea M17</name>
    <dbReference type="NCBI Taxonomy" id="1200281"/>
    <lineage>
        <taxon>Bacteria</taxon>
        <taxon>Pseudomonadati</taxon>
        <taxon>Pseudomonadota</taxon>
        <taxon>Alphaproteobacteria</taxon>
        <taxon>Rhodobacterales</taxon>
        <taxon>Roseobacteraceae</taxon>
        <taxon>Falsiruegeria</taxon>
    </lineage>
</organism>
<dbReference type="EMBL" id="ONZG01000004">
    <property type="protein sequence ID" value="SPJ28483.1"/>
    <property type="molecule type" value="Genomic_DNA"/>
</dbReference>
<accession>A0A2R8C7Z8</accession>
<dbReference type="Proteomes" id="UP000244898">
    <property type="component" value="Unassembled WGS sequence"/>
</dbReference>
<gene>
    <name evidence="1" type="ORF">TRM7615_01982</name>
</gene>
<dbReference type="RefSeq" id="WP_207775227.1">
    <property type="nucleotide sequence ID" value="NZ_ONZG01000004.1"/>
</dbReference>
<sequence length="59" mass="6921">MKDEDFSFVRRAYFPTMIFQIDLPNPEKLNETLLNNIHGERERDQKWISRSNIPALGGA</sequence>
<protein>
    <submittedName>
        <fullName evidence="1">Uncharacterized protein</fullName>
    </submittedName>
</protein>
<evidence type="ECO:0000313" key="1">
    <source>
        <dbReference type="EMBL" id="SPJ28483.1"/>
    </source>
</evidence>
<reference evidence="2" key="1">
    <citation type="submission" date="2018-03" db="EMBL/GenBank/DDBJ databases">
        <authorList>
            <person name="Rodrigo-Torres L."/>
            <person name="Arahal R. D."/>
            <person name="Lucena T."/>
        </authorList>
    </citation>
    <scope>NUCLEOTIDE SEQUENCE [LARGE SCALE GENOMIC DNA]</scope>
    <source>
        <strain evidence="2">CECT 7615</strain>
    </source>
</reference>
<proteinExistence type="predicted"/>